<dbReference type="EMBL" id="LXWW01000543">
    <property type="protein sequence ID" value="OAO12486.1"/>
    <property type="molecule type" value="Genomic_DNA"/>
</dbReference>
<organism evidence="1 2">
    <name type="scientific">Blastocystis sp. subtype 1 (strain ATCC 50177 / NandII)</name>
    <dbReference type="NCBI Taxonomy" id="478820"/>
    <lineage>
        <taxon>Eukaryota</taxon>
        <taxon>Sar</taxon>
        <taxon>Stramenopiles</taxon>
        <taxon>Bigyra</taxon>
        <taxon>Opalozoa</taxon>
        <taxon>Opalinata</taxon>
        <taxon>Blastocystidae</taxon>
        <taxon>Blastocystis</taxon>
    </lineage>
</organism>
<name>A0A196S7Z2_BLAHN</name>
<protein>
    <submittedName>
        <fullName evidence="1">Uncharacterized protein</fullName>
    </submittedName>
</protein>
<dbReference type="Proteomes" id="UP000078348">
    <property type="component" value="Unassembled WGS sequence"/>
</dbReference>
<proteinExistence type="predicted"/>
<evidence type="ECO:0000313" key="2">
    <source>
        <dbReference type="Proteomes" id="UP000078348"/>
    </source>
</evidence>
<sequence length="159" mass="18098">MNDKPKNGFEEMMMKEFDSFLDGHPETNEMSPEELMDYLHLSAEDKKVVQEDIQKSIDKSLLPDAEESLGDFMSAIDKAVSADPSLSKEVDEWMRRAQSHLGNDLKGMESLSDEEFAKIALPPLRLRNAMKSFLPDKNRMGDLNLNATDDSRDLFVLKK</sequence>
<reference evidence="1 2" key="1">
    <citation type="submission" date="2016-05" db="EMBL/GenBank/DDBJ databases">
        <title>Nuclear genome of Blastocystis sp. subtype 1 NandII.</title>
        <authorList>
            <person name="Gentekaki E."/>
            <person name="Curtis B."/>
            <person name="Stairs C."/>
            <person name="Eme L."/>
            <person name="Herman E."/>
            <person name="Klimes V."/>
            <person name="Arias M.C."/>
            <person name="Elias M."/>
            <person name="Hilliou F."/>
            <person name="Klute M."/>
            <person name="Malik S.-B."/>
            <person name="Pightling A."/>
            <person name="Rachubinski R."/>
            <person name="Salas D."/>
            <person name="Schlacht A."/>
            <person name="Suga H."/>
            <person name="Archibald J."/>
            <person name="Ball S.G."/>
            <person name="Clark G."/>
            <person name="Dacks J."/>
            <person name="Van Der Giezen M."/>
            <person name="Tsaousis A."/>
            <person name="Roger A."/>
        </authorList>
    </citation>
    <scope>NUCLEOTIDE SEQUENCE [LARGE SCALE GENOMIC DNA]</scope>
    <source>
        <strain evidence="2">ATCC 50177 / NandII</strain>
    </source>
</reference>
<evidence type="ECO:0000313" key="1">
    <source>
        <dbReference type="EMBL" id="OAO12486.1"/>
    </source>
</evidence>
<keyword evidence="2" id="KW-1185">Reference proteome</keyword>
<dbReference type="AlphaFoldDB" id="A0A196S7Z2"/>
<gene>
    <name evidence="1" type="ORF">AV274_5841</name>
</gene>
<comment type="caution">
    <text evidence="1">The sequence shown here is derived from an EMBL/GenBank/DDBJ whole genome shotgun (WGS) entry which is preliminary data.</text>
</comment>
<accession>A0A196S7Z2</accession>